<dbReference type="SUPFAM" id="SSF75011">
    <property type="entry name" value="3-carboxy-cis,cis-mucoante lactonizing enzyme"/>
    <property type="match status" value="1"/>
</dbReference>
<gene>
    <name evidence="5" type="ORF">ADL12_39130</name>
</gene>
<protein>
    <recommendedName>
        <fullName evidence="7">Type IV secretion protein Rhs</fullName>
    </recommendedName>
</protein>
<dbReference type="InterPro" id="IPR050708">
    <property type="entry name" value="T6SS_VgrG/RHS"/>
</dbReference>
<evidence type="ECO:0000259" key="3">
    <source>
        <dbReference type="Pfam" id="PF20148"/>
    </source>
</evidence>
<evidence type="ECO:0000256" key="1">
    <source>
        <dbReference type="ARBA" id="ARBA00022737"/>
    </source>
</evidence>
<dbReference type="PANTHER" id="PTHR32305:SF15">
    <property type="entry name" value="PROTEIN RHSA-RELATED"/>
    <property type="match status" value="1"/>
</dbReference>
<dbReference type="Pfam" id="PF20148">
    <property type="entry name" value="DUF6531"/>
    <property type="match status" value="1"/>
</dbReference>
<feature type="domain" description="DUF6531" evidence="3">
    <location>
        <begin position="17"/>
        <end position="87"/>
    </location>
</feature>
<evidence type="ECO:0008006" key="7">
    <source>
        <dbReference type="Google" id="ProtNLM"/>
    </source>
</evidence>
<dbReference type="InterPro" id="IPR031325">
    <property type="entry name" value="RHS_repeat"/>
</dbReference>
<evidence type="ECO:0000313" key="5">
    <source>
        <dbReference type="EMBL" id="KUL23674.1"/>
    </source>
</evidence>
<feature type="region of interest" description="Disordered" evidence="2">
    <location>
        <begin position="822"/>
        <end position="860"/>
    </location>
</feature>
<dbReference type="NCBIfam" id="TIGR01643">
    <property type="entry name" value="YD_repeat_2x"/>
    <property type="match status" value="5"/>
</dbReference>
<keyword evidence="6" id="KW-1185">Reference proteome</keyword>
<feature type="domain" description="Teneurin-like YD-shell" evidence="4">
    <location>
        <begin position="567"/>
        <end position="797"/>
    </location>
</feature>
<evidence type="ECO:0000256" key="2">
    <source>
        <dbReference type="SAM" id="MobiDB-lite"/>
    </source>
</evidence>
<evidence type="ECO:0000259" key="4">
    <source>
        <dbReference type="Pfam" id="PF25023"/>
    </source>
</evidence>
<accession>A0A101JBC8</accession>
<dbReference type="AlphaFoldDB" id="A0A101JBC8"/>
<dbReference type="OrthoDB" id="291011at2"/>
<dbReference type="InterPro" id="IPR006530">
    <property type="entry name" value="YD"/>
</dbReference>
<dbReference type="Pfam" id="PF05593">
    <property type="entry name" value="RHS_repeat"/>
    <property type="match status" value="5"/>
</dbReference>
<dbReference type="Proteomes" id="UP000053923">
    <property type="component" value="Unassembled WGS sequence"/>
</dbReference>
<reference evidence="6" key="1">
    <citation type="submission" date="2015-10" db="EMBL/GenBank/DDBJ databases">
        <authorList>
            <person name="Ju K.-S."/>
            <person name="Doroghazi J.R."/>
            <person name="Metcalf W.W."/>
        </authorList>
    </citation>
    <scope>NUCLEOTIDE SEQUENCE [LARGE SCALE GENOMIC DNA]</scope>
    <source>
        <strain evidence="6">NRRL 3151</strain>
    </source>
</reference>
<dbReference type="Pfam" id="PF25023">
    <property type="entry name" value="TEN_YD-shell"/>
    <property type="match status" value="1"/>
</dbReference>
<dbReference type="PANTHER" id="PTHR32305">
    <property type="match status" value="1"/>
</dbReference>
<sequence>MSGVRRIPIGDLTEILVDLSEGELIVRQLDLVVAGAHRHLRLVREYHGLRRSEEGFGPGWTFSTGLGQAPDLSAEPLTVTDDQGRVTVLHRDREGRIVKTLDPLGAEAASYAYDALGRLVRHSHVSGLVTEFVWDAEDRLVALTVANSETLRFSYDGMYAISEIDWTGPGHRLRLDFSYGDGRTVVVGPEGRRTIHSFDAQGRPTAVTDPLGNEIRQGWDADGNPVSLTDALGAVLTRTYDHEGRPTGLILPTSARSSLVYGDPAHPGLPTVLRDPAGNELLLAYDGTGRLRQTRTPGRDGVLDARTYHPENGRLATVVDGNSAVTTFVHDADGNLTEVVRPAPLGRTVFRYDGLSRITEVVSGNGRRTGYRTDPAGRLAEVTDEDSGQTLISLSHDELGRVVHKSGPGWSYDFDWLSTVGGSRLVSAVRTAGAEREEIRAAYDQEGALTSLTTAAGTTRYTYDAAGRPASVVTPAGRTAQLTHDAAGRLTGVDLGRGTQEIGYDASGRRTTLTVRDAAGDRLLGVEYGYASGSGADTDVLRSTVVDGEFTGFAYDGLKRLARAGDTVFEYDDAHHLVRLGDVRFTLNAAGQVTLFGETEFVYDGAGNFTEETNPTGSFTYSATHQTLTGVFGGRQVVDVGYDGLGQELPRRITETTVDGRTVTHVLTHGPLGIVRVTDDGVPTDFVRASDGTLLAVITSDGRHFWAVTDQQGSVLALLDEEGGLATRYRYTPHGAVTASGEAAAVNPFRYRGAYQLLRSAHVLDHHLYNGFWGRFTQPDPTGRQYAPYTFADNDPVNSGTWTRHDFWSVLARPHEPAAAVFLPGPDAREEPDVLTGAGPTPDRPPLIAGAPPSRTVHHP</sequence>
<proteinExistence type="predicted"/>
<keyword evidence="1" id="KW-0677">Repeat</keyword>
<dbReference type="Gene3D" id="2.180.10.10">
    <property type="entry name" value="RHS repeat-associated core"/>
    <property type="match status" value="3"/>
</dbReference>
<dbReference type="InterPro" id="IPR056823">
    <property type="entry name" value="TEN-like_YD-shell"/>
</dbReference>
<name>A0A101JBC8_9ACTN</name>
<evidence type="ECO:0000313" key="6">
    <source>
        <dbReference type="Proteomes" id="UP000053923"/>
    </source>
</evidence>
<comment type="caution">
    <text evidence="5">The sequence shown here is derived from an EMBL/GenBank/DDBJ whole genome shotgun (WGS) entry which is preliminary data.</text>
</comment>
<dbReference type="EMBL" id="LLZG01000385">
    <property type="protein sequence ID" value="KUL23674.1"/>
    <property type="molecule type" value="Genomic_DNA"/>
</dbReference>
<dbReference type="InterPro" id="IPR045351">
    <property type="entry name" value="DUF6531"/>
</dbReference>
<organism evidence="5 6">
    <name type="scientific">Streptomyces regalis</name>
    <dbReference type="NCBI Taxonomy" id="68262"/>
    <lineage>
        <taxon>Bacteria</taxon>
        <taxon>Bacillati</taxon>
        <taxon>Actinomycetota</taxon>
        <taxon>Actinomycetes</taxon>
        <taxon>Kitasatosporales</taxon>
        <taxon>Streptomycetaceae</taxon>
        <taxon>Streptomyces</taxon>
    </lineage>
</organism>